<proteinExistence type="predicted"/>
<protein>
    <submittedName>
        <fullName evidence="2">Uncharacterized protein</fullName>
    </submittedName>
</protein>
<dbReference type="AlphaFoldDB" id="A0A8X6JAR6"/>
<name>A0A8X6JAR6_9ARAC</name>
<comment type="caution">
    <text evidence="2">The sequence shown here is derived from an EMBL/GenBank/DDBJ whole genome shotgun (WGS) entry which is preliminary data.</text>
</comment>
<evidence type="ECO:0000256" key="1">
    <source>
        <dbReference type="SAM" id="MobiDB-lite"/>
    </source>
</evidence>
<gene>
    <name evidence="2" type="ORF">TNIN_103951</name>
</gene>
<dbReference type="EMBL" id="BMAV01026744">
    <property type="protein sequence ID" value="GFS52955.1"/>
    <property type="molecule type" value="Genomic_DNA"/>
</dbReference>
<keyword evidence="3" id="KW-1185">Reference proteome</keyword>
<organism evidence="2 3">
    <name type="scientific">Trichonephila inaurata madagascariensis</name>
    <dbReference type="NCBI Taxonomy" id="2747483"/>
    <lineage>
        <taxon>Eukaryota</taxon>
        <taxon>Metazoa</taxon>
        <taxon>Ecdysozoa</taxon>
        <taxon>Arthropoda</taxon>
        <taxon>Chelicerata</taxon>
        <taxon>Arachnida</taxon>
        <taxon>Araneae</taxon>
        <taxon>Araneomorphae</taxon>
        <taxon>Entelegynae</taxon>
        <taxon>Araneoidea</taxon>
        <taxon>Nephilidae</taxon>
        <taxon>Trichonephila</taxon>
        <taxon>Trichonephila inaurata</taxon>
    </lineage>
</organism>
<reference evidence="2" key="1">
    <citation type="submission" date="2020-08" db="EMBL/GenBank/DDBJ databases">
        <title>Multicomponent nature underlies the extraordinary mechanical properties of spider dragline silk.</title>
        <authorList>
            <person name="Kono N."/>
            <person name="Nakamura H."/>
            <person name="Mori M."/>
            <person name="Yoshida Y."/>
            <person name="Ohtoshi R."/>
            <person name="Malay A.D."/>
            <person name="Moran D.A.P."/>
            <person name="Tomita M."/>
            <person name="Numata K."/>
            <person name="Arakawa K."/>
        </authorList>
    </citation>
    <scope>NUCLEOTIDE SEQUENCE</scope>
</reference>
<accession>A0A8X6JAR6</accession>
<feature type="region of interest" description="Disordered" evidence="1">
    <location>
        <begin position="1"/>
        <end position="23"/>
    </location>
</feature>
<feature type="compositionally biased region" description="Basic and acidic residues" evidence="1">
    <location>
        <begin position="1"/>
        <end position="10"/>
    </location>
</feature>
<sequence length="91" mass="10360">MRIDLRDAHQVARRQNPRNPQISSPLSWISWSLLIRKVEAFNAAHHAFSEIDSETVDSSENQCLIKLPGYRSFVGQGVCVLKMNLRLEGIL</sequence>
<dbReference type="Proteomes" id="UP000886998">
    <property type="component" value="Unassembled WGS sequence"/>
</dbReference>
<evidence type="ECO:0000313" key="2">
    <source>
        <dbReference type="EMBL" id="GFS52955.1"/>
    </source>
</evidence>
<evidence type="ECO:0000313" key="3">
    <source>
        <dbReference type="Proteomes" id="UP000886998"/>
    </source>
</evidence>